<evidence type="ECO:0000256" key="5">
    <source>
        <dbReference type="ARBA" id="ARBA00022840"/>
    </source>
</evidence>
<dbReference type="GO" id="GO:0005524">
    <property type="term" value="F:ATP binding"/>
    <property type="evidence" value="ECO:0007669"/>
    <property type="project" value="UniProtKB-KW"/>
</dbReference>
<evidence type="ECO:0000256" key="2">
    <source>
        <dbReference type="ARBA" id="ARBA00022553"/>
    </source>
</evidence>
<accession>A0A3S1BLQ9</accession>
<feature type="transmembrane region" description="Helical" evidence="9">
    <location>
        <begin position="80"/>
        <end position="108"/>
    </location>
</feature>
<feature type="non-terminal residue" evidence="10">
    <location>
        <position position="1"/>
    </location>
</feature>
<keyword evidence="9" id="KW-0812">Transmembrane</keyword>
<keyword evidence="4" id="KW-0547">Nucleotide-binding</keyword>
<reference evidence="10 11" key="1">
    <citation type="submission" date="2019-01" db="EMBL/GenBank/DDBJ databases">
        <title>A draft genome assembly of the solar-powered sea slug Elysia chlorotica.</title>
        <authorList>
            <person name="Cai H."/>
            <person name="Li Q."/>
            <person name="Fang X."/>
            <person name="Li J."/>
            <person name="Curtis N.E."/>
            <person name="Altenburger A."/>
            <person name="Shibata T."/>
            <person name="Feng M."/>
            <person name="Maeda T."/>
            <person name="Schwartz J.A."/>
            <person name="Shigenobu S."/>
            <person name="Lundholm N."/>
            <person name="Nishiyama T."/>
            <person name="Yang H."/>
            <person name="Hasebe M."/>
            <person name="Li S."/>
            <person name="Pierce S.K."/>
            <person name="Wang J."/>
        </authorList>
    </citation>
    <scope>NUCLEOTIDE SEQUENCE [LARGE SCALE GENOMIC DNA]</scope>
    <source>
        <strain evidence="10">EC2010</strain>
        <tissue evidence="10">Whole organism of an adult</tissue>
    </source>
</reference>
<feature type="compositionally biased region" description="Polar residues" evidence="8">
    <location>
        <begin position="329"/>
        <end position="339"/>
    </location>
</feature>
<comment type="subcellular location">
    <subcellularLocation>
        <location evidence="1">Membrane</location>
        <topology evidence="1">Multi-pass membrane protein</topology>
    </subcellularLocation>
</comment>
<evidence type="ECO:0000256" key="8">
    <source>
        <dbReference type="SAM" id="MobiDB-lite"/>
    </source>
</evidence>
<feature type="transmembrane region" description="Helical" evidence="9">
    <location>
        <begin position="48"/>
        <end position="68"/>
    </location>
</feature>
<dbReference type="OrthoDB" id="48943at2759"/>
<evidence type="ECO:0000256" key="6">
    <source>
        <dbReference type="ARBA" id="ARBA00022842"/>
    </source>
</evidence>
<dbReference type="AlphaFoldDB" id="A0A3S1BLQ9"/>
<keyword evidence="9" id="KW-1133">Transmembrane helix</keyword>
<feature type="transmembrane region" description="Helical" evidence="9">
    <location>
        <begin position="163"/>
        <end position="184"/>
    </location>
</feature>
<evidence type="ECO:0000313" key="11">
    <source>
        <dbReference type="Proteomes" id="UP000271974"/>
    </source>
</evidence>
<organism evidence="10 11">
    <name type="scientific">Elysia chlorotica</name>
    <name type="common">Eastern emerald elysia</name>
    <name type="synonym">Sea slug</name>
    <dbReference type="NCBI Taxonomy" id="188477"/>
    <lineage>
        <taxon>Eukaryota</taxon>
        <taxon>Metazoa</taxon>
        <taxon>Spiralia</taxon>
        <taxon>Lophotrochozoa</taxon>
        <taxon>Mollusca</taxon>
        <taxon>Gastropoda</taxon>
        <taxon>Heterobranchia</taxon>
        <taxon>Euthyneura</taxon>
        <taxon>Panpulmonata</taxon>
        <taxon>Sacoglossa</taxon>
        <taxon>Placobranchoidea</taxon>
        <taxon>Plakobranchidae</taxon>
        <taxon>Elysia</taxon>
    </lineage>
</organism>
<evidence type="ECO:0000313" key="10">
    <source>
        <dbReference type="EMBL" id="RUS70049.1"/>
    </source>
</evidence>
<dbReference type="GO" id="GO:0006874">
    <property type="term" value="P:intracellular calcium ion homeostasis"/>
    <property type="evidence" value="ECO:0007669"/>
    <property type="project" value="TreeGrafter"/>
</dbReference>
<keyword evidence="3" id="KW-0479">Metal-binding</keyword>
<keyword evidence="11" id="KW-1185">Reference proteome</keyword>
<dbReference type="GO" id="GO:0015203">
    <property type="term" value="F:polyamine transmembrane transporter activity"/>
    <property type="evidence" value="ECO:0007669"/>
    <property type="project" value="TreeGrafter"/>
</dbReference>
<dbReference type="InterPro" id="IPR023298">
    <property type="entry name" value="ATPase_P-typ_TM_dom_sf"/>
</dbReference>
<sequence length="390" mass="43867">LLLFVLCREGRAAITTAFGVFKYIACYSLTQFASVLILYWVGANLTDAEFLYIDFFLITTFSITFSRTGPYQELVRERPLVSLLGASPILSILIQMILVIAVQTFMYLNVQKQPWFVSFQDNDEDDYMSYENSAVFFASSYQYIILAITFAKGAPFRSSIFSNYWLLANIVIALGGTIWINMYPTDGLAELLEIKEFPSMTYKALYIGVAFINFLLSFIMEKFLIDNEVLREKLRAHLKECLPMQDQAYAKIESEIEKNPTWPPVSDKKVDLATIFQKQESVVSVENNMEKSNITLEDLLEHSDHEDHGLALLSEKDNDDSELQPSYEAASQPTSSAAVTFSLLSSQKSQSTSSLTTSSSPPSSSTQQDSQKTDEKSQDISSPTETVTTL</sequence>
<dbReference type="PANTHER" id="PTHR45630:SF8">
    <property type="entry name" value="CATION-TRANSPORTING ATPASE"/>
    <property type="match status" value="1"/>
</dbReference>
<feature type="compositionally biased region" description="Low complexity" evidence="8">
    <location>
        <begin position="342"/>
        <end position="370"/>
    </location>
</feature>
<evidence type="ECO:0000256" key="1">
    <source>
        <dbReference type="ARBA" id="ARBA00004141"/>
    </source>
</evidence>
<dbReference type="EMBL" id="RQTK01001504">
    <property type="protein sequence ID" value="RUS70049.1"/>
    <property type="molecule type" value="Genomic_DNA"/>
</dbReference>
<comment type="caution">
    <text evidence="10">The sequence shown here is derived from an EMBL/GenBank/DDBJ whole genome shotgun (WGS) entry which is preliminary data.</text>
</comment>
<gene>
    <name evidence="10" type="ORF">EGW08_022188</name>
</gene>
<evidence type="ECO:0000256" key="4">
    <source>
        <dbReference type="ARBA" id="ARBA00022741"/>
    </source>
</evidence>
<feature type="compositionally biased region" description="Polar residues" evidence="8">
    <location>
        <begin position="379"/>
        <end position="390"/>
    </location>
</feature>
<keyword evidence="6" id="KW-0460">Magnesium</keyword>
<dbReference type="GO" id="GO:0046872">
    <property type="term" value="F:metal ion binding"/>
    <property type="evidence" value="ECO:0007669"/>
    <property type="project" value="UniProtKB-KW"/>
</dbReference>
<dbReference type="SUPFAM" id="SSF81665">
    <property type="entry name" value="Calcium ATPase, transmembrane domain M"/>
    <property type="match status" value="1"/>
</dbReference>
<feature type="region of interest" description="Disordered" evidence="8">
    <location>
        <begin position="317"/>
        <end position="390"/>
    </location>
</feature>
<dbReference type="GO" id="GO:0140358">
    <property type="term" value="F:P-type transmembrane transporter activity"/>
    <property type="evidence" value="ECO:0007669"/>
    <property type="project" value="InterPro"/>
</dbReference>
<evidence type="ECO:0000256" key="3">
    <source>
        <dbReference type="ARBA" id="ARBA00022723"/>
    </source>
</evidence>
<dbReference type="STRING" id="188477.A0A3S1BLQ9"/>
<dbReference type="GO" id="GO:0016020">
    <property type="term" value="C:membrane"/>
    <property type="evidence" value="ECO:0007669"/>
    <property type="project" value="UniProtKB-SubCell"/>
</dbReference>
<name>A0A3S1BLQ9_ELYCH</name>
<feature type="transmembrane region" description="Helical" evidence="9">
    <location>
        <begin position="20"/>
        <end position="42"/>
    </location>
</feature>
<dbReference type="PANTHER" id="PTHR45630">
    <property type="entry name" value="CATION-TRANSPORTING ATPASE-RELATED"/>
    <property type="match status" value="1"/>
</dbReference>
<dbReference type="InterPro" id="IPR006544">
    <property type="entry name" value="P-type_TPase_V"/>
</dbReference>
<feature type="transmembrane region" description="Helical" evidence="9">
    <location>
        <begin position="134"/>
        <end position="151"/>
    </location>
</feature>
<evidence type="ECO:0000256" key="9">
    <source>
        <dbReference type="SAM" id="Phobius"/>
    </source>
</evidence>
<dbReference type="GO" id="GO:0019829">
    <property type="term" value="F:ATPase-coupled monoatomic cation transmembrane transporter activity"/>
    <property type="evidence" value="ECO:0007669"/>
    <property type="project" value="TreeGrafter"/>
</dbReference>
<keyword evidence="2" id="KW-0597">Phosphoprotein</keyword>
<keyword evidence="9" id="KW-0472">Membrane</keyword>
<proteinExistence type="predicted"/>
<keyword evidence="7" id="KW-1278">Translocase</keyword>
<keyword evidence="5" id="KW-0067">ATP-binding</keyword>
<protein>
    <submittedName>
        <fullName evidence="10">Uncharacterized protein</fullName>
    </submittedName>
</protein>
<evidence type="ECO:0000256" key="7">
    <source>
        <dbReference type="ARBA" id="ARBA00022967"/>
    </source>
</evidence>
<feature type="transmembrane region" description="Helical" evidence="9">
    <location>
        <begin position="204"/>
        <end position="225"/>
    </location>
</feature>
<dbReference type="Proteomes" id="UP000271974">
    <property type="component" value="Unassembled WGS sequence"/>
</dbReference>